<dbReference type="InterPro" id="IPR050097">
    <property type="entry name" value="Ferredoxin-NADP_redctase_2"/>
</dbReference>
<accession>A0ABU9HY62</accession>
<gene>
    <name evidence="4" type="ORF">AAEO56_12470</name>
</gene>
<proteinExistence type="predicted"/>
<dbReference type="InterPro" id="IPR036188">
    <property type="entry name" value="FAD/NAD-bd_sf"/>
</dbReference>
<dbReference type="Pfam" id="PF07992">
    <property type="entry name" value="Pyr_redox_2"/>
    <property type="match status" value="1"/>
</dbReference>
<dbReference type="EMBL" id="JBBYHR010000006">
    <property type="protein sequence ID" value="MEL1245084.1"/>
    <property type="molecule type" value="Genomic_DNA"/>
</dbReference>
<keyword evidence="1" id="KW-0285">Flavoprotein</keyword>
<comment type="caution">
    <text evidence="4">The sequence shown here is derived from an EMBL/GenBank/DDBJ whole genome shotgun (WGS) entry which is preliminary data.</text>
</comment>
<dbReference type="InterPro" id="IPR023753">
    <property type="entry name" value="FAD/NAD-binding_dom"/>
</dbReference>
<dbReference type="PRINTS" id="PR00368">
    <property type="entry name" value="FADPNR"/>
</dbReference>
<evidence type="ECO:0000256" key="1">
    <source>
        <dbReference type="ARBA" id="ARBA00022630"/>
    </source>
</evidence>
<dbReference type="Proteomes" id="UP001464555">
    <property type="component" value="Unassembled WGS sequence"/>
</dbReference>
<feature type="domain" description="FAD/NAD(P)-binding" evidence="3">
    <location>
        <begin position="5"/>
        <end position="284"/>
    </location>
</feature>
<keyword evidence="5" id="KW-1185">Reference proteome</keyword>
<dbReference type="Gene3D" id="3.50.50.60">
    <property type="entry name" value="FAD/NAD(P)-binding domain"/>
    <property type="match status" value="2"/>
</dbReference>
<evidence type="ECO:0000256" key="2">
    <source>
        <dbReference type="ARBA" id="ARBA00023002"/>
    </source>
</evidence>
<sequence length="300" mass="32452">MKHRYDVIIIGGSYSGLSAAMALGRTLRGVLILDNGKPCNRFTPHSHNFITHDGETPAVISAKAKEQVLAYPTVKFAVETVTSAKKDMNGFEIMTESGIVLLCKKLLIATGVKDIMPDIEGFAECWAKSVVHCPYCHGYEIRGKKTGILANGDTAYHYALLVSQLTDDLSIFTNGKAGFTKEQRDKLEKNNIIISEKVVTKLEHTEGYVNSIIFEDGSSQGIEAIYSKPVTVQHTDIPETLGCTINEFGLIQVDEMQRTDVPGVYAAGDCTSGQRAVAVAVGSGMKAGAIINAELAMEVF</sequence>
<evidence type="ECO:0000313" key="4">
    <source>
        <dbReference type="EMBL" id="MEL1245084.1"/>
    </source>
</evidence>
<dbReference type="RefSeq" id="WP_341697396.1">
    <property type="nucleotide sequence ID" value="NZ_JBBYHR010000006.1"/>
</dbReference>
<dbReference type="PRINTS" id="PR00469">
    <property type="entry name" value="PNDRDTASEII"/>
</dbReference>
<reference evidence="4 5" key="1">
    <citation type="submission" date="2024-04" db="EMBL/GenBank/DDBJ databases">
        <title>Flavobacterium sp. DGU11 16S ribosomal RNA gene Genome sequencing and assembly.</title>
        <authorList>
            <person name="Park S."/>
        </authorList>
    </citation>
    <scope>NUCLEOTIDE SEQUENCE [LARGE SCALE GENOMIC DNA]</scope>
    <source>
        <strain evidence="4 5">DGU11</strain>
    </source>
</reference>
<keyword evidence="2" id="KW-0560">Oxidoreductase</keyword>
<evidence type="ECO:0000259" key="3">
    <source>
        <dbReference type="Pfam" id="PF07992"/>
    </source>
</evidence>
<dbReference type="SUPFAM" id="SSF51905">
    <property type="entry name" value="FAD/NAD(P)-binding domain"/>
    <property type="match status" value="1"/>
</dbReference>
<dbReference type="PANTHER" id="PTHR48105">
    <property type="entry name" value="THIOREDOXIN REDUCTASE 1-RELATED-RELATED"/>
    <property type="match status" value="1"/>
</dbReference>
<organism evidence="4 5">
    <name type="scientific">Flavobacterium arundinis</name>
    <dbReference type="NCBI Taxonomy" id="3139143"/>
    <lineage>
        <taxon>Bacteria</taxon>
        <taxon>Pseudomonadati</taxon>
        <taxon>Bacteroidota</taxon>
        <taxon>Flavobacteriia</taxon>
        <taxon>Flavobacteriales</taxon>
        <taxon>Flavobacteriaceae</taxon>
        <taxon>Flavobacterium</taxon>
    </lineage>
</organism>
<evidence type="ECO:0000313" key="5">
    <source>
        <dbReference type="Proteomes" id="UP001464555"/>
    </source>
</evidence>
<name>A0ABU9HY62_9FLAO</name>
<protein>
    <submittedName>
        <fullName evidence="4">NAD(P)/FAD-dependent oxidoreductase</fullName>
    </submittedName>
</protein>